<comment type="caution">
    <text evidence="3">The sequence shown here is derived from an EMBL/GenBank/DDBJ whole genome shotgun (WGS) entry which is preliminary data.</text>
</comment>
<organism evidence="3 4">
    <name type="scientific">Manihot esculenta</name>
    <name type="common">Cassava</name>
    <name type="synonym">Jatropha manihot</name>
    <dbReference type="NCBI Taxonomy" id="3983"/>
    <lineage>
        <taxon>Eukaryota</taxon>
        <taxon>Viridiplantae</taxon>
        <taxon>Streptophyta</taxon>
        <taxon>Embryophyta</taxon>
        <taxon>Tracheophyta</taxon>
        <taxon>Spermatophyta</taxon>
        <taxon>Magnoliopsida</taxon>
        <taxon>eudicotyledons</taxon>
        <taxon>Gunneridae</taxon>
        <taxon>Pentapetalae</taxon>
        <taxon>rosids</taxon>
        <taxon>fabids</taxon>
        <taxon>Malpighiales</taxon>
        <taxon>Euphorbiaceae</taxon>
        <taxon>Crotonoideae</taxon>
        <taxon>Manihoteae</taxon>
        <taxon>Manihot</taxon>
    </lineage>
</organism>
<evidence type="ECO:0000256" key="2">
    <source>
        <dbReference type="ARBA" id="ARBA00022679"/>
    </source>
</evidence>
<dbReference type="PANTHER" id="PTHR31147">
    <property type="entry name" value="ACYL TRANSFERASE 4"/>
    <property type="match status" value="1"/>
</dbReference>
<proteinExistence type="inferred from homology"/>
<name>A0A2C9U5E9_MANES</name>
<dbReference type="STRING" id="3983.A0A2C9U5E9"/>
<keyword evidence="4" id="KW-1185">Reference proteome</keyword>
<gene>
    <name evidence="3" type="ORF">MANES_17G034500v8</name>
</gene>
<keyword evidence="2" id="KW-0808">Transferase</keyword>
<dbReference type="InterPro" id="IPR050898">
    <property type="entry name" value="Plant_acyltransferase"/>
</dbReference>
<dbReference type="Gene3D" id="3.30.559.10">
    <property type="entry name" value="Chloramphenicol acetyltransferase-like domain"/>
    <property type="match status" value="2"/>
</dbReference>
<reference evidence="4" key="1">
    <citation type="journal article" date="2016" name="Nat. Biotechnol.">
        <title>Sequencing wild and cultivated cassava and related species reveals extensive interspecific hybridization and genetic diversity.</title>
        <authorList>
            <person name="Bredeson J.V."/>
            <person name="Lyons J.B."/>
            <person name="Prochnik S.E."/>
            <person name="Wu G.A."/>
            <person name="Ha C.M."/>
            <person name="Edsinger-Gonzales E."/>
            <person name="Grimwood J."/>
            <person name="Schmutz J."/>
            <person name="Rabbi I.Y."/>
            <person name="Egesi C."/>
            <person name="Nauluvula P."/>
            <person name="Lebot V."/>
            <person name="Ndunguru J."/>
            <person name="Mkamilo G."/>
            <person name="Bart R.S."/>
            <person name="Setter T.L."/>
            <person name="Gleadow R.M."/>
            <person name="Kulakow P."/>
            <person name="Ferguson M.E."/>
            <person name="Rounsley S."/>
            <person name="Rokhsar D.S."/>
        </authorList>
    </citation>
    <scope>NUCLEOTIDE SEQUENCE [LARGE SCALE GENOMIC DNA]</scope>
    <source>
        <strain evidence="4">cv. AM560-2</strain>
    </source>
</reference>
<evidence type="ECO:0000256" key="1">
    <source>
        <dbReference type="ARBA" id="ARBA00009861"/>
    </source>
</evidence>
<dbReference type="OMA" id="TETSIVM"/>
<comment type="similarity">
    <text evidence="1">Belongs to the plant acyltransferase family.</text>
</comment>
<dbReference type="InterPro" id="IPR023213">
    <property type="entry name" value="CAT-like_dom_sf"/>
</dbReference>
<dbReference type="OrthoDB" id="1483986at2759"/>
<dbReference type="PANTHER" id="PTHR31147:SF66">
    <property type="entry name" value="OS05G0315700 PROTEIN"/>
    <property type="match status" value="1"/>
</dbReference>
<dbReference type="EMBL" id="CM004403">
    <property type="protein sequence ID" value="OAY24676.1"/>
    <property type="molecule type" value="Genomic_DNA"/>
</dbReference>
<dbReference type="Gramene" id="Manes.17G034500.1.v8.1">
    <property type="protein sequence ID" value="Manes.17G034500.1.v8.1.CDS"/>
    <property type="gene ID" value="Manes.17G034500.v8.1"/>
</dbReference>
<evidence type="ECO:0000313" key="4">
    <source>
        <dbReference type="Proteomes" id="UP000091857"/>
    </source>
</evidence>
<protein>
    <submittedName>
        <fullName evidence="3">Uncharacterized protein</fullName>
    </submittedName>
</protein>
<dbReference type="AlphaFoldDB" id="A0A2C9U5E9"/>
<sequence length="462" mass="51637">MESLTTSSPRLSVRRRGPELIVPAKPTPCEVKKLSDIDDQEGLHFQLPILMYYHSVPSMKEKDVVGIIREAMSEALVFYYPFAGRIIQGPNRKLMVECKGQGILFIEADADITIEQLNDSMQLLPCPFIEDLLYDVPGSSGILGCPLLLIQVTQLACGGFVFAIRLNHTMSDALGLAKFLMATAEFARGAKAPSIFPVWQRDILYARDPPHVTHAHREYDEIPINDHNKKSIMTLDQPNMAHRSFLFGPREITSLRNHFPPHLRKCSTFEVLTACLWKCRTAALELDPDEIIRLSCMINLGGKGNQLQLPVGYYGNAFAFPAALSRAGDLCKNPLAYAIDLIRKSKDLMSEEYIRSVADFMVIKGRPRYTTVWNFLVADASRAGLVDVDFGWGKPVFGGPVGALPCGIIFNRFKNSEGEDGILVPILLPRPAMEKFQDELLKLMSEESVVYNNKHPKIPSML</sequence>
<dbReference type="GO" id="GO:0016747">
    <property type="term" value="F:acyltransferase activity, transferring groups other than amino-acyl groups"/>
    <property type="evidence" value="ECO:0000318"/>
    <property type="project" value="GO_Central"/>
</dbReference>
<dbReference type="Proteomes" id="UP000091857">
    <property type="component" value="Chromosome 17"/>
</dbReference>
<accession>A0A2C9U5E9</accession>
<evidence type="ECO:0000313" key="3">
    <source>
        <dbReference type="EMBL" id="OAY24676.1"/>
    </source>
</evidence>
<dbReference type="Pfam" id="PF02458">
    <property type="entry name" value="Transferase"/>
    <property type="match status" value="1"/>
</dbReference>